<feature type="region of interest" description="Disordered" evidence="9">
    <location>
        <begin position="1"/>
        <end position="29"/>
    </location>
</feature>
<evidence type="ECO:0000256" key="5">
    <source>
        <dbReference type="ARBA" id="ARBA00022840"/>
    </source>
</evidence>
<gene>
    <name evidence="11" type="ORF">OLC1_LOCUS13949</name>
</gene>
<keyword evidence="7" id="KW-0275">Fatty acid biosynthesis</keyword>
<accession>A0AAV1DBP2</accession>
<evidence type="ECO:0000259" key="10">
    <source>
        <dbReference type="PROSITE" id="PS50989"/>
    </source>
</evidence>
<feature type="compositionally biased region" description="Basic and acidic residues" evidence="9">
    <location>
        <begin position="1"/>
        <end position="13"/>
    </location>
</feature>
<dbReference type="InterPro" id="IPR001095">
    <property type="entry name" value="Acetyl_CoA_COase_a_su"/>
</dbReference>
<dbReference type="SUPFAM" id="SSF52096">
    <property type="entry name" value="ClpP/crotonase"/>
    <property type="match status" value="1"/>
</dbReference>
<dbReference type="PANTHER" id="PTHR42853">
    <property type="entry name" value="ACETYL-COENZYME A CARBOXYLASE CARBOXYL TRANSFERASE SUBUNIT ALPHA"/>
    <property type="match status" value="1"/>
</dbReference>
<evidence type="ECO:0000313" key="11">
    <source>
        <dbReference type="EMBL" id="CAI9105200.1"/>
    </source>
</evidence>
<sequence length="648" mass="73469">MLCCRHGTERDGSEFQNPSCASTEEGDKADPTKIVKRVRKKIEKHVELISPKIIPNHNKEVKKEQKEGKRLLKGFSGPDLPVAEEGQEIMDMVNPSAPLPPWVTEEDLSNYGALYEKSRFQTALQVPYRSRNEVFNISEVKLDAPELLIMGEKDYFLKFPGMDDYIHNIMSNYIATSGEMITSSMLIAPAASCARGKGGDKFGSNSIFGGLSNNKGFFGRVLFRNVEGFCCRRIKPKFPVAAMVKDEKENDDDPLWPDPEDIDPNCDTPLTKYLSYFHCRKHEVKPLTFSFQKPFIDLDENIERLRKAVEESGLDFLDLVDRLESKNDKAFERYHRKLTQNQCMAFARHPHRPDVVDRILNITETWHELHGDRTSYDPAIVTGLGSIHGEIYMFIGHQRNRKLKSAVPTPRSYKKALLMMKYAEHYGFPIVIFVDTTSAFPDLKSEELSQEEAIAHNLRTMFSLKVPIVTVVTGEGGPGGALAIACANKLLMMQRSAFYVASPDAGAEILQQLSPAARKRAKKRSITAQEHYRLRIAGGVICEPIAGPGDEDPWSHEDLKSAVLEVMEELRILDSDELVHHRMLKFPTIRHGDYKKEDGQLSTKKKHRMNPSEVNFLKTTVIEAQLEKLTKKILKAEGTFNPEKTEMW</sequence>
<keyword evidence="12" id="KW-1185">Reference proteome</keyword>
<dbReference type="InterPro" id="IPR011763">
    <property type="entry name" value="COA_CT_C"/>
</dbReference>
<dbReference type="EMBL" id="OX459122">
    <property type="protein sequence ID" value="CAI9105200.1"/>
    <property type="molecule type" value="Genomic_DNA"/>
</dbReference>
<dbReference type="PROSITE" id="PS50989">
    <property type="entry name" value="COA_CT_CTER"/>
    <property type="match status" value="1"/>
</dbReference>
<dbReference type="GO" id="GO:0005524">
    <property type="term" value="F:ATP binding"/>
    <property type="evidence" value="ECO:0007669"/>
    <property type="project" value="UniProtKB-KW"/>
</dbReference>
<dbReference type="EC" id="2.1.3.15" evidence="1"/>
<evidence type="ECO:0000313" key="12">
    <source>
        <dbReference type="Proteomes" id="UP001161247"/>
    </source>
</evidence>
<evidence type="ECO:0000256" key="3">
    <source>
        <dbReference type="ARBA" id="ARBA00022741"/>
    </source>
</evidence>
<evidence type="ECO:0000256" key="2">
    <source>
        <dbReference type="ARBA" id="ARBA00022516"/>
    </source>
</evidence>
<dbReference type="Gene3D" id="3.90.226.10">
    <property type="entry name" value="2-enoyl-CoA Hydratase, Chain A, domain 1"/>
    <property type="match status" value="1"/>
</dbReference>
<reference evidence="11" key="1">
    <citation type="submission" date="2023-03" db="EMBL/GenBank/DDBJ databases">
        <authorList>
            <person name="Julca I."/>
        </authorList>
    </citation>
    <scope>NUCLEOTIDE SEQUENCE</scope>
</reference>
<dbReference type="InterPro" id="IPR029058">
    <property type="entry name" value="AB_hydrolase_fold"/>
</dbReference>
<evidence type="ECO:0000256" key="4">
    <source>
        <dbReference type="ARBA" id="ARBA00022832"/>
    </source>
</evidence>
<dbReference type="GO" id="GO:0009317">
    <property type="term" value="C:acetyl-CoA carboxylase complex"/>
    <property type="evidence" value="ECO:0007669"/>
    <property type="project" value="InterPro"/>
</dbReference>
<dbReference type="InterPro" id="IPR029045">
    <property type="entry name" value="ClpP/crotonase-like_dom_sf"/>
</dbReference>
<evidence type="ECO:0000256" key="6">
    <source>
        <dbReference type="ARBA" id="ARBA00023098"/>
    </source>
</evidence>
<keyword evidence="5" id="KW-0067">ATP-binding</keyword>
<evidence type="ECO:0000256" key="9">
    <source>
        <dbReference type="SAM" id="MobiDB-lite"/>
    </source>
</evidence>
<evidence type="ECO:0000256" key="8">
    <source>
        <dbReference type="ARBA" id="ARBA00049152"/>
    </source>
</evidence>
<dbReference type="Gene3D" id="3.40.50.1820">
    <property type="entry name" value="alpha/beta hydrolase"/>
    <property type="match status" value="1"/>
</dbReference>
<keyword evidence="4" id="KW-0276">Fatty acid metabolism</keyword>
<keyword evidence="3" id="KW-0547">Nucleotide-binding</keyword>
<evidence type="ECO:0000256" key="1">
    <source>
        <dbReference type="ARBA" id="ARBA00011883"/>
    </source>
</evidence>
<dbReference type="AlphaFoldDB" id="A0AAV1DBP2"/>
<name>A0AAV1DBP2_OLDCO</name>
<dbReference type="PANTHER" id="PTHR42853:SF1">
    <property type="entry name" value="ACETYL-COA CARBOXYTRANSFERASE"/>
    <property type="match status" value="1"/>
</dbReference>
<dbReference type="GO" id="GO:0003989">
    <property type="term" value="F:acetyl-CoA carboxylase activity"/>
    <property type="evidence" value="ECO:0007669"/>
    <property type="project" value="InterPro"/>
</dbReference>
<keyword evidence="2" id="KW-0444">Lipid biosynthesis</keyword>
<dbReference type="GO" id="GO:0016743">
    <property type="term" value="F:carboxyl- or carbamoyltransferase activity"/>
    <property type="evidence" value="ECO:0007669"/>
    <property type="project" value="InterPro"/>
</dbReference>
<keyword evidence="6" id="KW-0443">Lipid metabolism</keyword>
<dbReference type="Proteomes" id="UP001161247">
    <property type="component" value="Chromosome 5"/>
</dbReference>
<evidence type="ECO:0000256" key="7">
    <source>
        <dbReference type="ARBA" id="ARBA00023160"/>
    </source>
</evidence>
<protein>
    <recommendedName>
        <fullName evidence="1">acetyl-CoA carboxytransferase</fullName>
        <ecNumber evidence="1">2.1.3.15</ecNumber>
    </recommendedName>
</protein>
<dbReference type="Pfam" id="PF03255">
    <property type="entry name" value="ACCA"/>
    <property type="match status" value="1"/>
</dbReference>
<dbReference type="GO" id="GO:0006633">
    <property type="term" value="P:fatty acid biosynthetic process"/>
    <property type="evidence" value="ECO:0007669"/>
    <property type="project" value="UniProtKB-KW"/>
</dbReference>
<comment type="catalytic activity">
    <reaction evidence="8">
        <text>N(6)-carboxybiotinyl-L-lysyl-[protein] + acetyl-CoA = N(6)-biotinyl-L-lysyl-[protein] + malonyl-CoA</text>
        <dbReference type="Rhea" id="RHEA:54728"/>
        <dbReference type="Rhea" id="RHEA-COMP:10505"/>
        <dbReference type="Rhea" id="RHEA-COMP:10506"/>
        <dbReference type="ChEBI" id="CHEBI:57288"/>
        <dbReference type="ChEBI" id="CHEBI:57384"/>
        <dbReference type="ChEBI" id="CHEBI:83144"/>
        <dbReference type="ChEBI" id="CHEBI:83145"/>
        <dbReference type="EC" id="2.1.3.15"/>
    </reaction>
</comment>
<organism evidence="11 12">
    <name type="scientific">Oldenlandia corymbosa var. corymbosa</name>
    <dbReference type="NCBI Taxonomy" id="529605"/>
    <lineage>
        <taxon>Eukaryota</taxon>
        <taxon>Viridiplantae</taxon>
        <taxon>Streptophyta</taxon>
        <taxon>Embryophyta</taxon>
        <taxon>Tracheophyta</taxon>
        <taxon>Spermatophyta</taxon>
        <taxon>Magnoliopsida</taxon>
        <taxon>eudicotyledons</taxon>
        <taxon>Gunneridae</taxon>
        <taxon>Pentapetalae</taxon>
        <taxon>asterids</taxon>
        <taxon>lamiids</taxon>
        <taxon>Gentianales</taxon>
        <taxon>Rubiaceae</taxon>
        <taxon>Rubioideae</taxon>
        <taxon>Spermacoceae</taxon>
        <taxon>Hedyotis-Oldenlandia complex</taxon>
        <taxon>Oldenlandia</taxon>
    </lineage>
</organism>
<feature type="domain" description="CoA carboxyltransferase C-terminal" evidence="10">
    <location>
        <begin position="322"/>
        <end position="569"/>
    </location>
</feature>
<proteinExistence type="predicted"/>